<feature type="compositionally biased region" description="Polar residues" evidence="1">
    <location>
        <begin position="193"/>
        <end position="234"/>
    </location>
</feature>
<evidence type="ECO:0000256" key="1">
    <source>
        <dbReference type="SAM" id="MobiDB-lite"/>
    </source>
</evidence>
<dbReference type="InterPro" id="IPR015940">
    <property type="entry name" value="UBA"/>
</dbReference>
<dbReference type="InterPro" id="IPR042575">
    <property type="entry name" value="UBAP1_C"/>
</dbReference>
<feature type="domain" description="UMA" evidence="3">
    <location>
        <begin position="21"/>
        <end position="66"/>
    </location>
</feature>
<dbReference type="InterPro" id="IPR023340">
    <property type="entry name" value="UMA"/>
</dbReference>
<dbReference type="GO" id="GO:0043130">
    <property type="term" value="F:ubiquitin binding"/>
    <property type="evidence" value="ECO:0007669"/>
    <property type="project" value="InterPro"/>
</dbReference>
<dbReference type="Gene3D" id="1.20.120.1920">
    <property type="entry name" value="UBAP1 SOUBA domain"/>
    <property type="match status" value="1"/>
</dbReference>
<dbReference type="GO" id="GO:0043162">
    <property type="term" value="P:ubiquitin-dependent protein catabolic process via the multivesicular body sorting pathway"/>
    <property type="evidence" value="ECO:0007669"/>
    <property type="project" value="InterPro"/>
</dbReference>
<feature type="domain" description="UBA" evidence="2">
    <location>
        <begin position="571"/>
        <end position="618"/>
    </location>
</feature>
<dbReference type="PANTHER" id="PTHR15960:SF5">
    <property type="entry name" value="LD44032P"/>
    <property type="match status" value="1"/>
</dbReference>
<feature type="compositionally biased region" description="Basic residues" evidence="1">
    <location>
        <begin position="458"/>
        <end position="470"/>
    </location>
</feature>
<feature type="compositionally biased region" description="Polar residues" evidence="1">
    <location>
        <begin position="399"/>
        <end position="408"/>
    </location>
</feature>
<dbReference type="CDD" id="cd14316">
    <property type="entry name" value="UBA2_UBAP1_like"/>
    <property type="match status" value="1"/>
</dbReference>
<dbReference type="KEGG" id="aten:116299277"/>
<dbReference type="PROSITE" id="PS50030">
    <property type="entry name" value="UBA"/>
    <property type="match status" value="1"/>
</dbReference>
<dbReference type="GeneID" id="116299277"/>
<feature type="region of interest" description="Disordered" evidence="1">
    <location>
        <begin position="364"/>
        <end position="408"/>
    </location>
</feature>
<evidence type="ECO:0000259" key="2">
    <source>
        <dbReference type="PROSITE" id="PS50030"/>
    </source>
</evidence>
<dbReference type="PROSITE" id="PS51497">
    <property type="entry name" value="UMA"/>
    <property type="match status" value="1"/>
</dbReference>
<protein>
    <submittedName>
        <fullName evidence="5">Ubiquitin-associated protein 1-like isoform X1</fullName>
    </submittedName>
</protein>
<dbReference type="RefSeq" id="XP_031563765.1">
    <property type="nucleotide sequence ID" value="XM_031707905.1"/>
</dbReference>
<dbReference type="AlphaFoldDB" id="A0A6P8IDU5"/>
<feature type="compositionally biased region" description="Low complexity" evidence="1">
    <location>
        <begin position="89"/>
        <end position="106"/>
    </location>
</feature>
<feature type="region of interest" description="Disordered" evidence="1">
    <location>
        <begin position="427"/>
        <end position="507"/>
    </location>
</feature>
<sequence length="621" mass="67171">MDFKHKTFRKCGSHYSDLGALDGVEVKIGQNFQPPRKVALPVGFQQNDPSEVLNLTYDFALENEIISKVEELKAKQLQQKEEEEEARQDAAALAEETVSATTSSSTRNISISTGQEIFSTVGTDILQPTTCTTVGHKRNESLGKNPFDLSDFEAQDSNPFELVELQTINDLDELKSVLQSSSQASLAEGAQTVAVSSTKGPTTVASSEQGSSRQPSQPFNYLVSQTPKDSSVSQPIKANINSKLSKSVPDLASNQLVDISSGENVNDNVVNPRSVSPPTLQNGQFSLPSAVPTMGYGIPSRPFSYLHGVQNNSFSSPTVQQNNPVLVDVNSSVPVLQVSLPSSLPPISTTPSSLISGSQTAYPMAGGNIQEPSNIRLPPLRKPPPIPPRLSGRKIEPSSIDNVGSNSQNAVNVGVSSSYLENTEVIPVSGSSGQDMARSSQTSQSKPDVESNSSPKHSLIKRQPAQRRNKSKEDSSRRHSTPLPPIPSSSPPPQPSSQSTLPDPTPVLTESEKRFVDYIGIMGFPMPRIARAVQRLGEKDKEVIDFLVIVEKLTEEGFPDDDVEIALSLFDDDEKKALEFLKLSESFKQLGFEEPYIQEALKAADNDHDKALDFLTSISAS</sequence>
<feature type="compositionally biased region" description="Polar residues" evidence="1">
    <location>
        <begin position="429"/>
        <end position="456"/>
    </location>
</feature>
<dbReference type="Proteomes" id="UP000515163">
    <property type="component" value="Unplaced"/>
</dbReference>
<gene>
    <name evidence="5" type="primary">LOC116299277</name>
</gene>
<dbReference type="InParanoid" id="A0A6P8IDU5"/>
<proteinExistence type="predicted"/>
<feature type="region of interest" description="Disordered" evidence="1">
    <location>
        <begin position="80"/>
        <end position="106"/>
    </location>
</feature>
<feature type="region of interest" description="Disordered" evidence="1">
    <location>
        <begin position="192"/>
        <end position="234"/>
    </location>
</feature>
<evidence type="ECO:0000313" key="5">
    <source>
        <dbReference type="RefSeq" id="XP_031563765.1"/>
    </source>
</evidence>
<evidence type="ECO:0000259" key="3">
    <source>
        <dbReference type="PROSITE" id="PS51497"/>
    </source>
</evidence>
<dbReference type="PANTHER" id="PTHR15960">
    <property type="entry name" value="LD44032P"/>
    <property type="match status" value="1"/>
</dbReference>
<feature type="compositionally biased region" description="Pro residues" evidence="1">
    <location>
        <begin position="482"/>
        <end position="495"/>
    </location>
</feature>
<dbReference type="OrthoDB" id="2018023at2759"/>
<name>A0A6P8IDU5_ACTTE</name>
<evidence type="ECO:0000313" key="4">
    <source>
        <dbReference type="Proteomes" id="UP000515163"/>
    </source>
</evidence>
<accession>A0A6P8IDU5</accession>
<keyword evidence="4" id="KW-1185">Reference proteome</keyword>
<dbReference type="GO" id="GO:0000813">
    <property type="term" value="C:ESCRT I complex"/>
    <property type="evidence" value="ECO:0007669"/>
    <property type="project" value="InterPro"/>
</dbReference>
<dbReference type="InterPro" id="IPR038870">
    <property type="entry name" value="UBAP1"/>
</dbReference>
<organism evidence="4 5">
    <name type="scientific">Actinia tenebrosa</name>
    <name type="common">Australian red waratah sea anemone</name>
    <dbReference type="NCBI Taxonomy" id="6105"/>
    <lineage>
        <taxon>Eukaryota</taxon>
        <taxon>Metazoa</taxon>
        <taxon>Cnidaria</taxon>
        <taxon>Anthozoa</taxon>
        <taxon>Hexacorallia</taxon>
        <taxon>Actiniaria</taxon>
        <taxon>Actiniidae</taxon>
        <taxon>Actinia</taxon>
    </lineage>
</organism>
<reference evidence="5" key="1">
    <citation type="submission" date="2025-08" db="UniProtKB">
        <authorList>
            <consortium name="RefSeq"/>
        </authorList>
    </citation>
    <scope>IDENTIFICATION</scope>
    <source>
        <tissue evidence="5">Tentacle</tissue>
    </source>
</reference>